<reference evidence="2" key="1">
    <citation type="submission" date="2021-02" db="EMBL/GenBank/DDBJ databases">
        <authorList>
            <person name="Nowell W R."/>
        </authorList>
    </citation>
    <scope>NUCLEOTIDE SEQUENCE</scope>
</reference>
<dbReference type="Proteomes" id="UP000663864">
    <property type="component" value="Unassembled WGS sequence"/>
</dbReference>
<dbReference type="AlphaFoldDB" id="A0A820ALT0"/>
<evidence type="ECO:0000313" key="1">
    <source>
        <dbReference type="EMBL" id="CAF1443972.1"/>
    </source>
</evidence>
<gene>
    <name evidence="2" type="ORF">JBS370_LOCUS36120</name>
    <name evidence="1" type="ORF">ZHD862_LOCUS34954</name>
</gene>
<sequence>MWDTNHYIVAANNTDIEIHTRNIPEEKASAEIQTGIQNFVRDPANGIFFEEIFNVSDTINIYRRMCEEEVKKVLNNNALINDYAHKHKLVTGSLNKALEFQNKGVSEPIQKIERIVQITID</sequence>
<evidence type="ECO:0000313" key="2">
    <source>
        <dbReference type="EMBL" id="CAF4192900.1"/>
    </source>
</evidence>
<comment type="caution">
    <text evidence="2">The sequence shown here is derived from an EMBL/GenBank/DDBJ whole genome shotgun (WGS) entry which is preliminary data.</text>
</comment>
<protein>
    <submittedName>
        <fullName evidence="2">Uncharacterized protein</fullName>
    </submittedName>
</protein>
<accession>A0A820ALT0</accession>
<dbReference type="Proteomes" id="UP000663836">
    <property type="component" value="Unassembled WGS sequence"/>
</dbReference>
<evidence type="ECO:0000313" key="3">
    <source>
        <dbReference type="Proteomes" id="UP000663836"/>
    </source>
</evidence>
<dbReference type="EMBL" id="CAJOBD010013666">
    <property type="protein sequence ID" value="CAF4192900.1"/>
    <property type="molecule type" value="Genomic_DNA"/>
</dbReference>
<dbReference type="EMBL" id="CAJNOT010004750">
    <property type="protein sequence ID" value="CAF1443972.1"/>
    <property type="molecule type" value="Genomic_DNA"/>
</dbReference>
<name>A0A820ALT0_9BILA</name>
<organism evidence="2 3">
    <name type="scientific">Rotaria sordida</name>
    <dbReference type="NCBI Taxonomy" id="392033"/>
    <lineage>
        <taxon>Eukaryota</taxon>
        <taxon>Metazoa</taxon>
        <taxon>Spiralia</taxon>
        <taxon>Gnathifera</taxon>
        <taxon>Rotifera</taxon>
        <taxon>Eurotatoria</taxon>
        <taxon>Bdelloidea</taxon>
        <taxon>Philodinida</taxon>
        <taxon>Philodinidae</taxon>
        <taxon>Rotaria</taxon>
    </lineage>
</organism>
<proteinExistence type="predicted"/>